<dbReference type="Pfam" id="PF09626">
    <property type="entry name" value="DHC"/>
    <property type="match status" value="1"/>
</dbReference>
<evidence type="ECO:0000313" key="3">
    <source>
        <dbReference type="Proteomes" id="UP001221189"/>
    </source>
</evidence>
<feature type="signal peptide" evidence="1">
    <location>
        <begin position="1"/>
        <end position="22"/>
    </location>
</feature>
<reference evidence="2 3" key="1">
    <citation type="submission" date="2022-10" db="EMBL/GenBank/DDBJ databases">
        <title>Paucibacter sp. hw1 Genome sequencing.</title>
        <authorList>
            <person name="Park S."/>
        </authorList>
    </citation>
    <scope>NUCLEOTIDE SEQUENCE [LARGE SCALE GENOMIC DNA]</scope>
    <source>
        <strain evidence="3">hw1</strain>
    </source>
</reference>
<evidence type="ECO:0000313" key="2">
    <source>
        <dbReference type="EMBL" id="MDC8772595.1"/>
    </source>
</evidence>
<gene>
    <name evidence="2" type="ORF">PRZ03_13510</name>
</gene>
<dbReference type="Proteomes" id="UP001221189">
    <property type="component" value="Unassembled WGS sequence"/>
</dbReference>
<dbReference type="EMBL" id="JAQQXT010000007">
    <property type="protein sequence ID" value="MDC8772595.1"/>
    <property type="molecule type" value="Genomic_DNA"/>
</dbReference>
<sequence>MRTSLLLPWLALTLLAAGAAHADDDGRRGASVPLLPKYQQECAACHLAYPPGMLPAASWQRLMANLPKHFGSDASLDAASVNELSRWLVGNAGTYKRVGNAAPPADRITRSAWFVREHDEISAATWQRASIKSAANCAACHTTAEQGNFNEHRIRIPK</sequence>
<dbReference type="InterPro" id="IPR018588">
    <property type="entry name" value="Dihaem_cytochrome-c"/>
</dbReference>
<keyword evidence="3" id="KW-1185">Reference proteome</keyword>
<proteinExistence type="predicted"/>
<dbReference type="SUPFAM" id="SSF48695">
    <property type="entry name" value="Multiheme cytochromes"/>
    <property type="match status" value="1"/>
</dbReference>
<keyword evidence="1" id="KW-0732">Signal</keyword>
<protein>
    <submittedName>
        <fullName evidence="2">Diheme cytochrome c</fullName>
    </submittedName>
</protein>
<accession>A0ABT5KF98</accession>
<organism evidence="2 3">
    <name type="scientific">Roseateles albus</name>
    <dbReference type="NCBI Taxonomy" id="2987525"/>
    <lineage>
        <taxon>Bacteria</taxon>
        <taxon>Pseudomonadati</taxon>
        <taxon>Pseudomonadota</taxon>
        <taxon>Betaproteobacteria</taxon>
        <taxon>Burkholderiales</taxon>
        <taxon>Sphaerotilaceae</taxon>
        <taxon>Roseateles</taxon>
    </lineage>
</organism>
<feature type="chain" id="PRO_5045371991" evidence="1">
    <location>
        <begin position="23"/>
        <end position="158"/>
    </location>
</feature>
<dbReference type="InterPro" id="IPR036280">
    <property type="entry name" value="Multihaem_cyt_sf"/>
</dbReference>
<name>A0ABT5KF98_9BURK</name>
<comment type="caution">
    <text evidence="2">The sequence shown here is derived from an EMBL/GenBank/DDBJ whole genome shotgun (WGS) entry which is preliminary data.</text>
</comment>
<evidence type="ECO:0000256" key="1">
    <source>
        <dbReference type="SAM" id="SignalP"/>
    </source>
</evidence>